<dbReference type="Proteomes" id="UP000799757">
    <property type="component" value="Unassembled WGS sequence"/>
</dbReference>
<name>A0A6A6XR78_9PLEO</name>
<keyword evidence="3" id="KW-1185">Reference proteome</keyword>
<protein>
    <submittedName>
        <fullName evidence="2">Uncharacterized protein</fullName>
    </submittedName>
</protein>
<accession>A0A6A6XR78</accession>
<feature type="region of interest" description="Disordered" evidence="1">
    <location>
        <begin position="77"/>
        <end position="109"/>
    </location>
</feature>
<evidence type="ECO:0000313" key="2">
    <source>
        <dbReference type="EMBL" id="KAF2798475.1"/>
    </source>
</evidence>
<proteinExistence type="predicted"/>
<gene>
    <name evidence="2" type="ORF">K505DRAFT_104898</name>
</gene>
<dbReference type="AlphaFoldDB" id="A0A6A6XR78"/>
<organism evidence="2 3">
    <name type="scientific">Melanomma pulvis-pyrius CBS 109.77</name>
    <dbReference type="NCBI Taxonomy" id="1314802"/>
    <lineage>
        <taxon>Eukaryota</taxon>
        <taxon>Fungi</taxon>
        <taxon>Dikarya</taxon>
        <taxon>Ascomycota</taxon>
        <taxon>Pezizomycotina</taxon>
        <taxon>Dothideomycetes</taxon>
        <taxon>Pleosporomycetidae</taxon>
        <taxon>Pleosporales</taxon>
        <taxon>Melanommataceae</taxon>
        <taxon>Melanomma</taxon>
    </lineage>
</organism>
<evidence type="ECO:0000256" key="1">
    <source>
        <dbReference type="SAM" id="MobiDB-lite"/>
    </source>
</evidence>
<evidence type="ECO:0000313" key="3">
    <source>
        <dbReference type="Proteomes" id="UP000799757"/>
    </source>
</evidence>
<reference evidence="2" key="1">
    <citation type="journal article" date="2020" name="Stud. Mycol.">
        <title>101 Dothideomycetes genomes: a test case for predicting lifestyles and emergence of pathogens.</title>
        <authorList>
            <person name="Haridas S."/>
            <person name="Albert R."/>
            <person name="Binder M."/>
            <person name="Bloem J."/>
            <person name="Labutti K."/>
            <person name="Salamov A."/>
            <person name="Andreopoulos B."/>
            <person name="Baker S."/>
            <person name="Barry K."/>
            <person name="Bills G."/>
            <person name="Bluhm B."/>
            <person name="Cannon C."/>
            <person name="Castanera R."/>
            <person name="Culley D."/>
            <person name="Daum C."/>
            <person name="Ezra D."/>
            <person name="Gonzalez J."/>
            <person name="Henrissat B."/>
            <person name="Kuo A."/>
            <person name="Liang C."/>
            <person name="Lipzen A."/>
            <person name="Lutzoni F."/>
            <person name="Magnuson J."/>
            <person name="Mondo S."/>
            <person name="Nolan M."/>
            <person name="Ohm R."/>
            <person name="Pangilinan J."/>
            <person name="Park H.-J."/>
            <person name="Ramirez L."/>
            <person name="Alfaro M."/>
            <person name="Sun H."/>
            <person name="Tritt A."/>
            <person name="Yoshinaga Y."/>
            <person name="Zwiers L.-H."/>
            <person name="Turgeon B."/>
            <person name="Goodwin S."/>
            <person name="Spatafora J."/>
            <person name="Crous P."/>
            <person name="Grigoriev I."/>
        </authorList>
    </citation>
    <scope>NUCLEOTIDE SEQUENCE</scope>
    <source>
        <strain evidence="2">CBS 109.77</strain>
    </source>
</reference>
<dbReference type="EMBL" id="MU001783">
    <property type="protein sequence ID" value="KAF2798475.1"/>
    <property type="molecule type" value="Genomic_DNA"/>
</dbReference>
<feature type="compositionally biased region" description="Basic residues" evidence="1">
    <location>
        <begin position="81"/>
        <end position="95"/>
    </location>
</feature>
<sequence length="198" mass="21274">MIYCTHHVTKTTIDLSGPPQIKKLTSAPTLTTLVRLTNRSEFNTVSYLSPLTYQPCQGPTSHSITPLSVPALHPVPSHPPRASHARATHASHRRAVQTQPPPPHAVPQTTPDIAFQTLEQDALGRTMYTRGNIAGHRDGSRHRLLPDPSPLGVLGVVGFGRPVSCGWIWWGGFWKRGLVESGGGAGTRALGLRVGVGV</sequence>